<reference evidence="3" key="1">
    <citation type="submission" date="2023-10" db="EMBL/GenBank/DDBJ databases">
        <authorList>
            <person name="Domelevo Entfellner J.-B."/>
        </authorList>
    </citation>
    <scope>NUCLEOTIDE SEQUENCE</scope>
</reference>
<keyword evidence="1" id="KW-0175">Coiled coil</keyword>
<gene>
    <name evidence="3" type="ORF">AYBTSS11_LOCUS2126</name>
</gene>
<sequence length="135" mass="15288">MVKSYAEPTANDMFLWEVPQLSSTLISITSMQKKVADDMQLLREQHQVELQILEDKLKTLVKKPQQHVHESQSSFEAQKQTQSIQDKAKQSTSIAVANNKKVQVQLEKAAAKYRVSPQPSVPPLQPCKALSRFTK</sequence>
<evidence type="ECO:0000256" key="1">
    <source>
        <dbReference type="SAM" id="Coils"/>
    </source>
</evidence>
<name>A0AA86S2E1_9FABA</name>
<evidence type="ECO:0000256" key="2">
    <source>
        <dbReference type="SAM" id="MobiDB-lite"/>
    </source>
</evidence>
<organism evidence="3 4">
    <name type="scientific">Sphenostylis stenocarpa</name>
    <dbReference type="NCBI Taxonomy" id="92480"/>
    <lineage>
        <taxon>Eukaryota</taxon>
        <taxon>Viridiplantae</taxon>
        <taxon>Streptophyta</taxon>
        <taxon>Embryophyta</taxon>
        <taxon>Tracheophyta</taxon>
        <taxon>Spermatophyta</taxon>
        <taxon>Magnoliopsida</taxon>
        <taxon>eudicotyledons</taxon>
        <taxon>Gunneridae</taxon>
        <taxon>Pentapetalae</taxon>
        <taxon>rosids</taxon>
        <taxon>fabids</taxon>
        <taxon>Fabales</taxon>
        <taxon>Fabaceae</taxon>
        <taxon>Papilionoideae</taxon>
        <taxon>50 kb inversion clade</taxon>
        <taxon>NPAAA clade</taxon>
        <taxon>indigoferoid/millettioid clade</taxon>
        <taxon>Phaseoleae</taxon>
        <taxon>Sphenostylis</taxon>
    </lineage>
</organism>
<evidence type="ECO:0000313" key="3">
    <source>
        <dbReference type="EMBL" id="CAJ1859142.1"/>
    </source>
</evidence>
<feature type="region of interest" description="Disordered" evidence="2">
    <location>
        <begin position="114"/>
        <end position="135"/>
    </location>
</feature>
<feature type="compositionally biased region" description="Polar residues" evidence="2">
    <location>
        <begin position="71"/>
        <end position="92"/>
    </location>
</feature>
<proteinExistence type="predicted"/>
<dbReference type="AlphaFoldDB" id="A0AA86S2E1"/>
<dbReference type="Proteomes" id="UP001189624">
    <property type="component" value="Chromosome 1"/>
</dbReference>
<feature type="coiled-coil region" evidence="1">
    <location>
        <begin position="36"/>
        <end position="63"/>
    </location>
</feature>
<protein>
    <submittedName>
        <fullName evidence="3">Uncharacterized protein</fullName>
    </submittedName>
</protein>
<feature type="region of interest" description="Disordered" evidence="2">
    <location>
        <begin position="64"/>
        <end position="92"/>
    </location>
</feature>
<dbReference type="Gramene" id="rna-AYBTSS11_LOCUS2126">
    <property type="protein sequence ID" value="CAJ1859142.1"/>
    <property type="gene ID" value="gene-AYBTSS11_LOCUS2126"/>
</dbReference>
<keyword evidence="4" id="KW-1185">Reference proteome</keyword>
<accession>A0AA86S2E1</accession>
<dbReference type="EMBL" id="OY731398">
    <property type="protein sequence ID" value="CAJ1859142.1"/>
    <property type="molecule type" value="Genomic_DNA"/>
</dbReference>
<evidence type="ECO:0000313" key="4">
    <source>
        <dbReference type="Proteomes" id="UP001189624"/>
    </source>
</evidence>